<keyword evidence="4 8" id="KW-0949">S-adenosyl-L-methionine</keyword>
<keyword evidence="2 8" id="KW-0489">Methyltransferase</keyword>
<proteinExistence type="inferred from homology"/>
<dbReference type="OrthoDB" id="1925287at2759"/>
<evidence type="ECO:0000256" key="7">
    <source>
        <dbReference type="ARBA" id="ARBA00048481"/>
    </source>
</evidence>
<dbReference type="FunFam" id="3.40.50.150:FF:000247">
    <property type="entry name" value="tRNA (adenine(58)-N(1))-methyltransferase catalytic subunit TRM61"/>
    <property type="match status" value="1"/>
</dbReference>
<sequence length="325" mass="36386">MSFEGYKDVIEEGDSVILYLTITQVYCVKAQPKIVNKKGNLVDNVFQTPFGALKCFDLIGKYYGSKISLSKGWGYVMQPNPELWTITLPHRTQIIYTPDISMIVLQLEISPGSVVIESGTGSGSLSHALIRAVKPHGHLHTFDFHEDRVKTARDEFQEHGFGKYVTVKHHDVCVNGFGDDLDNKADAVFLDLPHPWLAIPHTVKSFKDTGGRICSFSPCIEQVQKSCLILSKYGFQEIQTTEVLQTQYSVQQRTLPVLNLECLKVSKEEAELEKQIKRDVTKVMSAIPPASVPGHTGYLTFATMPPVWARNVQLNLSDIDDCNNE</sequence>
<comment type="caution">
    <text evidence="11">The sequence shown here is derived from an EMBL/GenBank/DDBJ whole genome shotgun (WGS) entry which is preliminary data.</text>
</comment>
<dbReference type="GO" id="GO:0031515">
    <property type="term" value="C:tRNA (m1A) methyltransferase complex"/>
    <property type="evidence" value="ECO:0007669"/>
    <property type="project" value="UniProtKB-UniRule"/>
</dbReference>
<keyword evidence="3 8" id="KW-0808">Transferase</keyword>
<accession>A0A9P0LFH3</accession>
<dbReference type="FunFam" id="3.10.330.20:FF:000002">
    <property type="entry name" value="tRNA (adenine(58)-N(1))-methyltransferase catalytic subunit TRMT61A"/>
    <property type="match status" value="1"/>
</dbReference>
<keyword evidence="6 8" id="KW-0539">Nucleus</keyword>
<comment type="similarity">
    <text evidence="8">Belongs to the class I-like SAM-binding methyltransferase superfamily. TRM61 family.</text>
</comment>
<evidence type="ECO:0000256" key="5">
    <source>
        <dbReference type="ARBA" id="ARBA00022694"/>
    </source>
</evidence>
<evidence type="ECO:0000259" key="10">
    <source>
        <dbReference type="Pfam" id="PF08704"/>
    </source>
</evidence>
<evidence type="ECO:0000256" key="8">
    <source>
        <dbReference type="PIRNR" id="PIRNR017269"/>
    </source>
</evidence>
<dbReference type="InterPro" id="IPR014816">
    <property type="entry name" value="tRNA_MeTrfase_Gcd14"/>
</dbReference>
<dbReference type="SUPFAM" id="SSF53335">
    <property type="entry name" value="S-adenosyl-L-methionine-dependent methyltransferases"/>
    <property type="match status" value="1"/>
</dbReference>
<feature type="binding site" evidence="9">
    <location>
        <position position="143"/>
    </location>
    <ligand>
        <name>S-adenosyl-L-methionine</name>
        <dbReference type="ChEBI" id="CHEBI:59789"/>
    </ligand>
</feature>
<feature type="binding site" evidence="9">
    <location>
        <position position="171"/>
    </location>
    <ligand>
        <name>S-adenosyl-L-methionine</name>
        <dbReference type="ChEBI" id="CHEBI:59789"/>
    </ligand>
</feature>
<dbReference type="Gene3D" id="3.40.50.150">
    <property type="entry name" value="Vaccinia Virus protein VP39"/>
    <property type="match status" value="1"/>
</dbReference>
<name>A0A9P0LFH3_ACAOB</name>
<dbReference type="AlphaFoldDB" id="A0A9P0LFH3"/>
<dbReference type="PIRSF" id="PIRSF017269">
    <property type="entry name" value="GCD14"/>
    <property type="match status" value="1"/>
</dbReference>
<feature type="binding site" evidence="9">
    <location>
        <begin position="122"/>
        <end position="125"/>
    </location>
    <ligand>
        <name>S-adenosyl-L-methionine</name>
        <dbReference type="ChEBI" id="CHEBI:59789"/>
    </ligand>
</feature>
<dbReference type="EMBL" id="CAKOFQ010007240">
    <property type="protein sequence ID" value="CAH1995800.1"/>
    <property type="molecule type" value="Genomic_DNA"/>
</dbReference>
<feature type="binding site" evidence="9">
    <location>
        <position position="191"/>
    </location>
    <ligand>
        <name>S-adenosyl-L-methionine</name>
        <dbReference type="ChEBI" id="CHEBI:59789"/>
    </ligand>
</feature>
<reference evidence="11" key="1">
    <citation type="submission" date="2022-03" db="EMBL/GenBank/DDBJ databases">
        <authorList>
            <person name="Sayadi A."/>
        </authorList>
    </citation>
    <scope>NUCLEOTIDE SEQUENCE</scope>
</reference>
<dbReference type="EC" id="2.1.1.220" evidence="8"/>
<keyword evidence="12" id="KW-1185">Reference proteome</keyword>
<comment type="function">
    <text evidence="8">Catalytic subunit of tRNA (adenine-N(1)-)-methyltransferase, which catalyzes the formation of N(1)-methyladenine at position 58 (m1A58) in initiator methionyl-tRNA.</text>
</comment>
<dbReference type="GO" id="GO:0160107">
    <property type="term" value="F:tRNA (adenine(58)-N1)-methyltransferase activity"/>
    <property type="evidence" value="ECO:0007669"/>
    <property type="project" value="UniProtKB-EC"/>
</dbReference>
<protein>
    <recommendedName>
        <fullName evidence="8">tRNA (adenine(58)-N(1))-methyltransferase catalytic subunit TRMT61A</fullName>
        <ecNumber evidence="8">2.1.1.220</ecNumber>
    </recommendedName>
</protein>
<evidence type="ECO:0000256" key="2">
    <source>
        <dbReference type="ARBA" id="ARBA00022603"/>
    </source>
</evidence>
<dbReference type="Gene3D" id="3.10.330.20">
    <property type="match status" value="1"/>
</dbReference>
<dbReference type="GO" id="GO:0005634">
    <property type="term" value="C:nucleus"/>
    <property type="evidence" value="ECO:0007669"/>
    <property type="project" value="UniProtKB-SubCell"/>
</dbReference>
<evidence type="ECO:0000313" key="11">
    <source>
        <dbReference type="EMBL" id="CAH1995800.1"/>
    </source>
</evidence>
<dbReference type="GO" id="GO:0030488">
    <property type="term" value="P:tRNA methylation"/>
    <property type="evidence" value="ECO:0007669"/>
    <property type="project" value="InterPro"/>
</dbReference>
<feature type="domain" description="tRNA (adenine(58)-N(1))-methyltransferase catalytic subunit TRM61 C-terminal" evidence="10">
    <location>
        <begin position="72"/>
        <end position="303"/>
    </location>
</feature>
<dbReference type="InterPro" id="IPR049470">
    <property type="entry name" value="TRM61_C"/>
</dbReference>
<evidence type="ECO:0000256" key="9">
    <source>
        <dbReference type="PIRSR" id="PIRSR017269-1"/>
    </source>
</evidence>
<evidence type="ECO:0000313" key="12">
    <source>
        <dbReference type="Proteomes" id="UP001152888"/>
    </source>
</evidence>
<dbReference type="Proteomes" id="UP001152888">
    <property type="component" value="Unassembled WGS sequence"/>
</dbReference>
<dbReference type="Pfam" id="PF08704">
    <property type="entry name" value="GCD14"/>
    <property type="match status" value="1"/>
</dbReference>
<comment type="catalytic activity">
    <reaction evidence="7">
        <text>an adenosine in mRNA + S-adenosyl-L-methionine = an N(1)-methyladenosine in mRNA + S-adenosyl-L-homocysteine + H(+)</text>
        <dbReference type="Rhea" id="RHEA:55392"/>
        <dbReference type="Rhea" id="RHEA-COMP:12414"/>
        <dbReference type="Rhea" id="RHEA-COMP:12415"/>
        <dbReference type="ChEBI" id="CHEBI:15378"/>
        <dbReference type="ChEBI" id="CHEBI:57856"/>
        <dbReference type="ChEBI" id="CHEBI:59789"/>
        <dbReference type="ChEBI" id="CHEBI:74411"/>
        <dbReference type="ChEBI" id="CHEBI:74491"/>
    </reaction>
</comment>
<evidence type="ECO:0000256" key="1">
    <source>
        <dbReference type="ARBA" id="ARBA00004123"/>
    </source>
</evidence>
<gene>
    <name evidence="11" type="ORF">ACAOBT_LOCUS22852</name>
</gene>
<dbReference type="InterPro" id="IPR029063">
    <property type="entry name" value="SAM-dependent_MTases_sf"/>
</dbReference>
<comment type="catalytic activity">
    <reaction evidence="8">
        <text>adenosine(58) in tRNA + S-adenosyl-L-methionine = N(1)-methyladenosine(58) in tRNA + S-adenosyl-L-homocysteine + H(+)</text>
        <dbReference type="Rhea" id="RHEA:43152"/>
        <dbReference type="Rhea" id="RHEA-COMP:10365"/>
        <dbReference type="Rhea" id="RHEA-COMP:10366"/>
        <dbReference type="ChEBI" id="CHEBI:15378"/>
        <dbReference type="ChEBI" id="CHEBI:57856"/>
        <dbReference type="ChEBI" id="CHEBI:59789"/>
        <dbReference type="ChEBI" id="CHEBI:74411"/>
        <dbReference type="ChEBI" id="CHEBI:74491"/>
        <dbReference type="EC" id="2.1.1.220"/>
    </reaction>
</comment>
<organism evidence="11 12">
    <name type="scientific">Acanthoscelides obtectus</name>
    <name type="common">Bean weevil</name>
    <name type="synonym">Bruchus obtectus</name>
    <dbReference type="NCBI Taxonomy" id="200917"/>
    <lineage>
        <taxon>Eukaryota</taxon>
        <taxon>Metazoa</taxon>
        <taxon>Ecdysozoa</taxon>
        <taxon>Arthropoda</taxon>
        <taxon>Hexapoda</taxon>
        <taxon>Insecta</taxon>
        <taxon>Pterygota</taxon>
        <taxon>Neoptera</taxon>
        <taxon>Endopterygota</taxon>
        <taxon>Coleoptera</taxon>
        <taxon>Polyphaga</taxon>
        <taxon>Cucujiformia</taxon>
        <taxon>Chrysomeloidea</taxon>
        <taxon>Chrysomelidae</taxon>
        <taxon>Bruchinae</taxon>
        <taxon>Bruchini</taxon>
        <taxon>Acanthoscelides</taxon>
    </lineage>
</organism>
<comment type="subcellular location">
    <subcellularLocation>
        <location evidence="1 8">Nucleus</location>
    </subcellularLocation>
</comment>
<dbReference type="PANTHER" id="PTHR12133:SF2">
    <property type="entry name" value="TRNA (ADENINE(58)-N(1))-METHYLTRANSFERASE CATALYTIC SUBUNIT TRMT61A"/>
    <property type="match status" value="1"/>
</dbReference>
<keyword evidence="5 8" id="KW-0819">tRNA processing</keyword>
<evidence type="ECO:0000256" key="4">
    <source>
        <dbReference type="ARBA" id="ARBA00022691"/>
    </source>
</evidence>
<dbReference type="PROSITE" id="PS51620">
    <property type="entry name" value="SAM_TRM61"/>
    <property type="match status" value="1"/>
</dbReference>
<evidence type="ECO:0000256" key="3">
    <source>
        <dbReference type="ARBA" id="ARBA00022679"/>
    </source>
</evidence>
<evidence type="ECO:0000256" key="6">
    <source>
        <dbReference type="ARBA" id="ARBA00023242"/>
    </source>
</evidence>
<dbReference type="PANTHER" id="PTHR12133">
    <property type="entry name" value="TRNA (ADENINE(58)-N(1))-METHYLTRANSFERASE"/>
    <property type="match status" value="1"/>
</dbReference>